<keyword evidence="4 5" id="KW-0472">Membrane</keyword>
<evidence type="ECO:0000259" key="6">
    <source>
        <dbReference type="Pfam" id="PF02931"/>
    </source>
</evidence>
<dbReference type="RefSeq" id="XP_019618823.1">
    <property type="nucleotide sequence ID" value="XM_019763264.1"/>
</dbReference>
<evidence type="ECO:0000256" key="4">
    <source>
        <dbReference type="ARBA" id="ARBA00023136"/>
    </source>
</evidence>
<dbReference type="GeneID" id="109465823"/>
<dbReference type="Pfam" id="PF02931">
    <property type="entry name" value="Neur_chan_LBD"/>
    <property type="match status" value="1"/>
</dbReference>
<dbReference type="SUPFAM" id="SSF63712">
    <property type="entry name" value="Nicotinic receptor ligand binding domain-like"/>
    <property type="match status" value="1"/>
</dbReference>
<organism evidence="7 8">
    <name type="scientific">Branchiostoma belcheri</name>
    <name type="common">Amphioxus</name>
    <dbReference type="NCBI Taxonomy" id="7741"/>
    <lineage>
        <taxon>Eukaryota</taxon>
        <taxon>Metazoa</taxon>
        <taxon>Chordata</taxon>
        <taxon>Cephalochordata</taxon>
        <taxon>Leptocardii</taxon>
        <taxon>Amphioxiformes</taxon>
        <taxon>Branchiostomatidae</taxon>
        <taxon>Branchiostoma</taxon>
    </lineage>
</organism>
<dbReference type="InterPro" id="IPR038050">
    <property type="entry name" value="Neuro_actylchol_rec"/>
</dbReference>
<dbReference type="OrthoDB" id="5975154at2759"/>
<dbReference type="Gene3D" id="2.70.170.10">
    <property type="entry name" value="Neurotransmitter-gated ion-channel ligand-binding domain"/>
    <property type="match status" value="1"/>
</dbReference>
<dbReference type="FunFam" id="2.70.170.10:FF:000053">
    <property type="entry name" value="Predicted protein"/>
    <property type="match status" value="1"/>
</dbReference>
<accession>A0A6P4Y2Z3</accession>
<keyword evidence="2 5" id="KW-0812">Transmembrane</keyword>
<evidence type="ECO:0000313" key="8">
    <source>
        <dbReference type="RefSeq" id="XP_019618823.1"/>
    </source>
</evidence>
<evidence type="ECO:0000256" key="1">
    <source>
        <dbReference type="ARBA" id="ARBA00004141"/>
    </source>
</evidence>
<feature type="transmembrane region" description="Helical" evidence="5">
    <location>
        <begin position="265"/>
        <end position="286"/>
    </location>
</feature>
<dbReference type="InterPro" id="IPR006201">
    <property type="entry name" value="Neur_channel"/>
</dbReference>
<reference evidence="8" key="1">
    <citation type="submission" date="2025-08" db="UniProtKB">
        <authorList>
            <consortium name="RefSeq"/>
        </authorList>
    </citation>
    <scope>IDENTIFICATION</scope>
    <source>
        <tissue evidence="8">Gonad</tissue>
    </source>
</reference>
<dbReference type="GO" id="GO:0004888">
    <property type="term" value="F:transmembrane signaling receptor activity"/>
    <property type="evidence" value="ECO:0007669"/>
    <property type="project" value="InterPro"/>
</dbReference>
<sequence length="363" mass="42148">MASEDKMSYHNIDGPQWLVVSELKHISGELNRTNNYLDSNKWYSSREGQIRVLITPTLFSLRDVDTVKQEFSAELWYEIFYKDPNLIGVKKREDVDWDKTWDPRIVLRNTTTFETETRRNLIPVVGEDLPIVHQFRKVWATFKTKMNLTDFPFDHQRLTVELMSGWPLKEVELRKNYGSNDTIDKENFADEYQWDVSKYLECEPGTKTNSQSTTFGEYPVYNITAHVQRKAAFYLWNTALILFPIMAVSFVVFSIPIEDNKTRLTITFTILLTAVAYKLVVCQYLPTVPYLTLLDKYVLGWIVFQCAVAVQNAVVSCIRYKDSARRFDEFCAAVFGAVVVLAHLCFGIFIMGKRPTLRPDCKV</sequence>
<comment type="subcellular location">
    <subcellularLocation>
        <location evidence="1">Membrane</location>
        <topology evidence="1">Multi-pass membrane protein</topology>
    </subcellularLocation>
</comment>
<feature type="domain" description="Neurotransmitter-gated ion-channel ligand-binding" evidence="6">
    <location>
        <begin position="45"/>
        <end position="230"/>
    </location>
</feature>
<keyword evidence="3 5" id="KW-1133">Transmembrane helix</keyword>
<dbReference type="GO" id="GO:0005230">
    <property type="term" value="F:extracellular ligand-gated monoatomic ion channel activity"/>
    <property type="evidence" value="ECO:0007669"/>
    <property type="project" value="InterPro"/>
</dbReference>
<dbReference type="AlphaFoldDB" id="A0A6P4Y2Z3"/>
<name>A0A6P4Y2Z3_BRABE</name>
<feature type="transmembrane region" description="Helical" evidence="5">
    <location>
        <begin position="233"/>
        <end position="253"/>
    </location>
</feature>
<dbReference type="GO" id="GO:0016020">
    <property type="term" value="C:membrane"/>
    <property type="evidence" value="ECO:0007669"/>
    <property type="project" value="UniProtKB-SubCell"/>
</dbReference>
<dbReference type="PANTHER" id="PTHR18945">
    <property type="entry name" value="NEUROTRANSMITTER GATED ION CHANNEL"/>
    <property type="match status" value="1"/>
</dbReference>
<dbReference type="InterPro" id="IPR006202">
    <property type="entry name" value="Neur_chan_lig-bd"/>
</dbReference>
<dbReference type="InterPro" id="IPR036719">
    <property type="entry name" value="Neuro-gated_channel_TM_sf"/>
</dbReference>
<dbReference type="InterPro" id="IPR036734">
    <property type="entry name" value="Neur_chan_lig-bd_sf"/>
</dbReference>
<dbReference type="SUPFAM" id="SSF90112">
    <property type="entry name" value="Neurotransmitter-gated ion-channel transmembrane pore"/>
    <property type="match status" value="1"/>
</dbReference>
<feature type="transmembrane region" description="Helical" evidence="5">
    <location>
        <begin position="298"/>
        <end position="318"/>
    </location>
</feature>
<evidence type="ECO:0000256" key="2">
    <source>
        <dbReference type="ARBA" id="ARBA00022692"/>
    </source>
</evidence>
<dbReference type="Proteomes" id="UP000515135">
    <property type="component" value="Unplaced"/>
</dbReference>
<evidence type="ECO:0000256" key="3">
    <source>
        <dbReference type="ARBA" id="ARBA00022989"/>
    </source>
</evidence>
<protein>
    <submittedName>
        <fullName evidence="8">Gamma-aminobutyric acid receptor subunit beta-3-like</fullName>
    </submittedName>
</protein>
<keyword evidence="7" id="KW-1185">Reference proteome</keyword>
<evidence type="ECO:0000256" key="5">
    <source>
        <dbReference type="SAM" id="Phobius"/>
    </source>
</evidence>
<proteinExistence type="predicted"/>
<feature type="transmembrane region" description="Helical" evidence="5">
    <location>
        <begin position="330"/>
        <end position="350"/>
    </location>
</feature>
<dbReference type="KEGG" id="bbel:109465823"/>
<gene>
    <name evidence="8" type="primary">LOC109465823</name>
</gene>
<evidence type="ECO:0000313" key="7">
    <source>
        <dbReference type="Proteomes" id="UP000515135"/>
    </source>
</evidence>
<dbReference type="Gene3D" id="1.20.58.390">
    <property type="entry name" value="Neurotransmitter-gated ion-channel transmembrane domain"/>
    <property type="match status" value="1"/>
</dbReference>